<evidence type="ECO:0000259" key="2">
    <source>
        <dbReference type="Pfam" id="PF03544"/>
    </source>
</evidence>
<dbReference type="RefSeq" id="WP_039349768.1">
    <property type="nucleotide sequence ID" value="NZ_FOLA01000002.1"/>
</dbReference>
<name>A0A0C1CZY1_9FLAO</name>
<dbReference type="InterPro" id="IPR037682">
    <property type="entry name" value="TonB_C"/>
</dbReference>
<keyword evidence="1" id="KW-0732">Signal</keyword>
<reference evidence="3 4" key="1">
    <citation type="submission" date="2014-10" db="EMBL/GenBank/DDBJ databases">
        <title>Kaistella jeonii genome.</title>
        <authorList>
            <person name="Clayton J.T."/>
            <person name="Newman J.D."/>
        </authorList>
    </citation>
    <scope>NUCLEOTIDE SEQUENCE [LARGE SCALE GENOMIC DNA]</scope>
    <source>
        <strain evidence="3 4">DSM 17048</strain>
    </source>
</reference>
<dbReference type="GO" id="GO:0055085">
    <property type="term" value="P:transmembrane transport"/>
    <property type="evidence" value="ECO:0007669"/>
    <property type="project" value="InterPro"/>
</dbReference>
<evidence type="ECO:0000313" key="3">
    <source>
        <dbReference type="EMBL" id="KIA89986.1"/>
    </source>
</evidence>
<organism evidence="3 4">
    <name type="scientific">Kaistella jeonii</name>
    <dbReference type="NCBI Taxonomy" id="266749"/>
    <lineage>
        <taxon>Bacteria</taxon>
        <taxon>Pseudomonadati</taxon>
        <taxon>Bacteroidota</taxon>
        <taxon>Flavobacteriia</taxon>
        <taxon>Flavobacteriales</taxon>
        <taxon>Weeksellaceae</taxon>
        <taxon>Chryseobacterium group</taxon>
        <taxon>Kaistella</taxon>
    </lineage>
</organism>
<feature type="signal peptide" evidence="1">
    <location>
        <begin position="1"/>
        <end position="18"/>
    </location>
</feature>
<feature type="chain" id="PRO_5002130502" description="TonB C-terminal domain-containing protein" evidence="1">
    <location>
        <begin position="19"/>
        <end position="134"/>
    </location>
</feature>
<evidence type="ECO:0000313" key="4">
    <source>
        <dbReference type="Proteomes" id="UP000031473"/>
    </source>
</evidence>
<protein>
    <recommendedName>
        <fullName evidence="2">TonB C-terminal domain-containing protein</fullName>
    </recommendedName>
</protein>
<sequence length="134" mass="14839">MKKHMIFFALIFTSFIFGQNTTSPTVNGQGRKSPDELIPAKFPEGNKVFATLLSSKFTVTNIDCSVTGIQKTLIEFVVEKDGSINAIKTFGSNESLNKEAVRTIKSIVQKWTPATLNGENVRSKYTQPFSLVCQ</sequence>
<gene>
    <name evidence="3" type="ORF">OA86_05130</name>
</gene>
<proteinExistence type="predicted"/>
<dbReference type="AlphaFoldDB" id="A0A0C1CZY1"/>
<accession>A0A0C1CZY1</accession>
<dbReference type="Proteomes" id="UP000031473">
    <property type="component" value="Unassembled WGS sequence"/>
</dbReference>
<dbReference type="EMBL" id="JSYL01000002">
    <property type="protein sequence ID" value="KIA89986.1"/>
    <property type="molecule type" value="Genomic_DNA"/>
</dbReference>
<comment type="caution">
    <text evidence="3">The sequence shown here is derived from an EMBL/GenBank/DDBJ whole genome shotgun (WGS) entry which is preliminary data.</text>
</comment>
<feature type="domain" description="TonB C-terminal" evidence="2">
    <location>
        <begin position="73"/>
        <end position="129"/>
    </location>
</feature>
<evidence type="ECO:0000256" key="1">
    <source>
        <dbReference type="SAM" id="SignalP"/>
    </source>
</evidence>
<dbReference type="SUPFAM" id="SSF74653">
    <property type="entry name" value="TolA/TonB C-terminal domain"/>
    <property type="match status" value="1"/>
</dbReference>
<dbReference type="OrthoDB" id="1095452at2"/>
<keyword evidence="4" id="KW-1185">Reference proteome</keyword>
<dbReference type="Pfam" id="PF03544">
    <property type="entry name" value="TonB_C"/>
    <property type="match status" value="1"/>
</dbReference>
<dbReference type="Gene3D" id="3.30.1150.10">
    <property type="match status" value="1"/>
</dbReference>
<dbReference type="STRING" id="266749.SAMN05421876_102268"/>